<evidence type="ECO:0000313" key="1">
    <source>
        <dbReference type="EMBL" id="KIM60975.1"/>
    </source>
</evidence>
<dbReference type="HOGENOM" id="CLU_2400982_0_0_1"/>
<reference evidence="1 2" key="1">
    <citation type="submission" date="2014-04" db="EMBL/GenBank/DDBJ databases">
        <authorList>
            <consortium name="DOE Joint Genome Institute"/>
            <person name="Kuo A."/>
            <person name="Kohler A."/>
            <person name="Nagy L.G."/>
            <person name="Floudas D."/>
            <person name="Copeland A."/>
            <person name="Barry K.W."/>
            <person name="Cichocki N."/>
            <person name="Veneault-Fourrey C."/>
            <person name="LaButti K."/>
            <person name="Lindquist E.A."/>
            <person name="Lipzen A."/>
            <person name="Lundell T."/>
            <person name="Morin E."/>
            <person name="Murat C."/>
            <person name="Sun H."/>
            <person name="Tunlid A."/>
            <person name="Henrissat B."/>
            <person name="Grigoriev I.V."/>
            <person name="Hibbett D.S."/>
            <person name="Martin F."/>
            <person name="Nordberg H.P."/>
            <person name="Cantor M.N."/>
            <person name="Hua S.X."/>
        </authorList>
    </citation>
    <scope>NUCLEOTIDE SEQUENCE [LARGE SCALE GENOMIC DNA]</scope>
    <source>
        <strain evidence="1 2">Foug A</strain>
    </source>
</reference>
<sequence length="93" mass="10564">MGRWHTTTRQPDPDRIQSYWYYVRDGTTPKPAAPLPKSDQQSSYTYMLTADVPHLFAVEYHLLSTLHLLERHLFPSALLDALAGCIHLIDVGG</sequence>
<keyword evidence="2" id="KW-1185">Reference proteome</keyword>
<gene>
    <name evidence="1" type="ORF">SCLCIDRAFT_26160</name>
</gene>
<proteinExistence type="predicted"/>
<dbReference type="InParanoid" id="A0A0C3DJU2"/>
<accession>A0A0C3DJU2</accession>
<protein>
    <submittedName>
        <fullName evidence="1">Uncharacterized protein</fullName>
    </submittedName>
</protein>
<name>A0A0C3DJU2_9AGAM</name>
<dbReference type="Proteomes" id="UP000053989">
    <property type="component" value="Unassembled WGS sequence"/>
</dbReference>
<reference evidence="2" key="2">
    <citation type="submission" date="2015-01" db="EMBL/GenBank/DDBJ databases">
        <title>Evolutionary Origins and Diversification of the Mycorrhizal Mutualists.</title>
        <authorList>
            <consortium name="DOE Joint Genome Institute"/>
            <consortium name="Mycorrhizal Genomics Consortium"/>
            <person name="Kohler A."/>
            <person name="Kuo A."/>
            <person name="Nagy L.G."/>
            <person name="Floudas D."/>
            <person name="Copeland A."/>
            <person name="Barry K.W."/>
            <person name="Cichocki N."/>
            <person name="Veneault-Fourrey C."/>
            <person name="LaButti K."/>
            <person name="Lindquist E.A."/>
            <person name="Lipzen A."/>
            <person name="Lundell T."/>
            <person name="Morin E."/>
            <person name="Murat C."/>
            <person name="Riley R."/>
            <person name="Ohm R."/>
            <person name="Sun H."/>
            <person name="Tunlid A."/>
            <person name="Henrissat B."/>
            <person name="Grigoriev I.V."/>
            <person name="Hibbett D.S."/>
            <person name="Martin F."/>
        </authorList>
    </citation>
    <scope>NUCLEOTIDE SEQUENCE [LARGE SCALE GENOMIC DNA]</scope>
    <source>
        <strain evidence="2">Foug A</strain>
    </source>
</reference>
<dbReference type="AlphaFoldDB" id="A0A0C3DJU2"/>
<organism evidence="1 2">
    <name type="scientific">Scleroderma citrinum Foug A</name>
    <dbReference type="NCBI Taxonomy" id="1036808"/>
    <lineage>
        <taxon>Eukaryota</taxon>
        <taxon>Fungi</taxon>
        <taxon>Dikarya</taxon>
        <taxon>Basidiomycota</taxon>
        <taxon>Agaricomycotina</taxon>
        <taxon>Agaricomycetes</taxon>
        <taxon>Agaricomycetidae</taxon>
        <taxon>Boletales</taxon>
        <taxon>Sclerodermatineae</taxon>
        <taxon>Sclerodermataceae</taxon>
        <taxon>Scleroderma</taxon>
    </lineage>
</organism>
<evidence type="ECO:0000313" key="2">
    <source>
        <dbReference type="Proteomes" id="UP000053989"/>
    </source>
</evidence>
<dbReference type="EMBL" id="KN822056">
    <property type="protein sequence ID" value="KIM60975.1"/>
    <property type="molecule type" value="Genomic_DNA"/>
</dbReference>
<dbReference type="OrthoDB" id="2152029at2759"/>